<feature type="region of interest" description="Disordered" evidence="4">
    <location>
        <begin position="297"/>
        <end position="347"/>
    </location>
</feature>
<evidence type="ECO:0000256" key="1">
    <source>
        <dbReference type="ARBA" id="ARBA00004123"/>
    </source>
</evidence>
<gene>
    <name evidence="5" type="ORF">UA08_09107</name>
</gene>
<evidence type="ECO:0000256" key="4">
    <source>
        <dbReference type="SAM" id="MobiDB-lite"/>
    </source>
</evidence>
<feature type="compositionally biased region" description="Basic and acidic residues" evidence="4">
    <location>
        <begin position="146"/>
        <end position="170"/>
    </location>
</feature>
<dbReference type="Pfam" id="PF07052">
    <property type="entry name" value="Hep_59"/>
    <property type="match status" value="1"/>
</dbReference>
<dbReference type="InterPro" id="IPR010756">
    <property type="entry name" value="Tls1-like"/>
</dbReference>
<comment type="similarity">
    <text evidence="2">Belongs to the TLS1 family.</text>
</comment>
<feature type="compositionally biased region" description="Basic residues" evidence="4">
    <location>
        <begin position="15"/>
        <end position="24"/>
    </location>
</feature>
<evidence type="ECO:0000256" key="3">
    <source>
        <dbReference type="ARBA" id="ARBA00023242"/>
    </source>
</evidence>
<evidence type="ECO:0000313" key="6">
    <source>
        <dbReference type="Proteomes" id="UP000214365"/>
    </source>
</evidence>
<dbReference type="PANTHER" id="PTHR13486:SF2">
    <property type="entry name" value="SPLICING FACTOR C9ORF78"/>
    <property type="match status" value="1"/>
</dbReference>
<dbReference type="PANTHER" id="PTHR13486">
    <property type="entry name" value="TELOMERE LENGTH AND SILENCING PROTEIN 1 TLS1 FAMILY MEMBER"/>
    <property type="match status" value="1"/>
</dbReference>
<feature type="region of interest" description="Disordered" evidence="4">
    <location>
        <begin position="263"/>
        <end position="283"/>
    </location>
</feature>
<feature type="compositionally biased region" description="Basic and acidic residues" evidence="4">
    <location>
        <begin position="336"/>
        <end position="347"/>
    </location>
</feature>
<feature type="compositionally biased region" description="Basic residues" evidence="4">
    <location>
        <begin position="73"/>
        <end position="82"/>
    </location>
</feature>
<proteinExistence type="inferred from homology"/>
<dbReference type="OrthoDB" id="5627at2759"/>
<name>A0A1Q5Q7C7_TALAT</name>
<accession>A0A1Q5Q7C7</accession>
<evidence type="ECO:0008006" key="7">
    <source>
        <dbReference type="Google" id="ProtNLM"/>
    </source>
</evidence>
<feature type="region of interest" description="Disordered" evidence="4">
    <location>
        <begin position="211"/>
        <end position="244"/>
    </location>
</feature>
<dbReference type="EMBL" id="LFMY01000018">
    <property type="protein sequence ID" value="OKL55640.1"/>
    <property type="molecule type" value="Genomic_DNA"/>
</dbReference>
<comment type="caution">
    <text evidence="5">The sequence shown here is derived from an EMBL/GenBank/DDBJ whole genome shotgun (WGS) entry which is preliminary data.</text>
</comment>
<feature type="compositionally biased region" description="Basic and acidic residues" evidence="4">
    <location>
        <begin position="45"/>
        <end position="54"/>
    </location>
</feature>
<dbReference type="AlphaFoldDB" id="A0A1Q5Q7C7"/>
<feature type="region of interest" description="Disordered" evidence="4">
    <location>
        <begin position="146"/>
        <end position="173"/>
    </location>
</feature>
<dbReference type="RefSeq" id="XP_020115761.1">
    <property type="nucleotide sequence ID" value="XM_020264004.1"/>
</dbReference>
<dbReference type="Proteomes" id="UP000214365">
    <property type="component" value="Unassembled WGS sequence"/>
</dbReference>
<comment type="subcellular location">
    <subcellularLocation>
        <location evidence="1">Nucleus</location>
    </subcellularLocation>
</comment>
<dbReference type="GeneID" id="31008863"/>
<dbReference type="GO" id="GO:0000398">
    <property type="term" value="P:mRNA splicing, via spliceosome"/>
    <property type="evidence" value="ECO:0007669"/>
    <property type="project" value="TreeGrafter"/>
</dbReference>
<feature type="region of interest" description="Disordered" evidence="4">
    <location>
        <begin position="1"/>
        <end position="93"/>
    </location>
</feature>
<dbReference type="GO" id="GO:0005681">
    <property type="term" value="C:spliceosomal complex"/>
    <property type="evidence" value="ECO:0007669"/>
    <property type="project" value="TreeGrafter"/>
</dbReference>
<keyword evidence="3" id="KW-0539">Nucleus</keyword>
<sequence>MDTGLSEAPIVSFRPIKRQKHMRKRADESDDVPLSESNTVAGQRPKSEEERRNISQESQENDGPDGGVSNITRPRKPNRMRKGGIEFSTSNSQVANTNDANNLALTVGTTEADIIKAKFDRFTAHTGQTVDVNKHMMEYIESELAKRQNRTQAHDERPTADRHGKLDGDHSFTNAFSKREPATLGKLHEIDLGQEAKLQNIARTEAATRRMAGNPSGATDDELQSPGQLEAGKNSKTWRSRPRNREDIERDRLVEEVLRESKLDVYDEPEQPAMQDDQAADDRIAEQFRRDFMEAIQSRRRTMRARATTNKINKKTTKPEPPRGPKLGGSRSARAAMREMQEKSGKK</sequence>
<evidence type="ECO:0000313" key="5">
    <source>
        <dbReference type="EMBL" id="OKL55640.1"/>
    </source>
</evidence>
<keyword evidence="6" id="KW-1185">Reference proteome</keyword>
<organism evidence="5 6">
    <name type="scientific">Talaromyces atroroseus</name>
    <dbReference type="NCBI Taxonomy" id="1441469"/>
    <lineage>
        <taxon>Eukaryota</taxon>
        <taxon>Fungi</taxon>
        <taxon>Dikarya</taxon>
        <taxon>Ascomycota</taxon>
        <taxon>Pezizomycotina</taxon>
        <taxon>Eurotiomycetes</taxon>
        <taxon>Eurotiomycetidae</taxon>
        <taxon>Eurotiales</taxon>
        <taxon>Trichocomaceae</taxon>
        <taxon>Talaromyces</taxon>
        <taxon>Talaromyces sect. Trachyspermi</taxon>
    </lineage>
</organism>
<evidence type="ECO:0000256" key="2">
    <source>
        <dbReference type="ARBA" id="ARBA00007643"/>
    </source>
</evidence>
<reference evidence="5 6" key="1">
    <citation type="submission" date="2015-06" db="EMBL/GenBank/DDBJ databases">
        <title>Talaromyces atroroseus IBT 11181 draft genome.</title>
        <authorList>
            <person name="Rasmussen K.B."/>
            <person name="Rasmussen S."/>
            <person name="Petersen B."/>
            <person name="Sicheritz-Ponten T."/>
            <person name="Mortensen U.H."/>
            <person name="Thrane U."/>
        </authorList>
    </citation>
    <scope>NUCLEOTIDE SEQUENCE [LARGE SCALE GENOMIC DNA]</scope>
    <source>
        <strain evidence="5 6">IBT 11181</strain>
    </source>
</reference>
<protein>
    <recommendedName>
        <fullName evidence="7">Hepatocellular carcinoma-associated antigen 59-domain-containing protein</fullName>
    </recommendedName>
</protein>